<evidence type="ECO:0000313" key="11">
    <source>
        <dbReference type="EMBL" id="KAH0538308.1"/>
    </source>
</evidence>
<dbReference type="InterPro" id="IPR018246">
    <property type="entry name" value="AP_endonuc_F2_Zn_BS"/>
</dbReference>
<evidence type="ECO:0000259" key="10">
    <source>
        <dbReference type="Pfam" id="PF01261"/>
    </source>
</evidence>
<name>A0A9P8HV65_9PEZI</name>
<dbReference type="GO" id="GO:0008081">
    <property type="term" value="F:phosphoric diester hydrolase activity"/>
    <property type="evidence" value="ECO:0007669"/>
    <property type="project" value="TreeGrafter"/>
</dbReference>
<dbReference type="PROSITE" id="PS00730">
    <property type="entry name" value="AP_NUCLEASE_F2_2"/>
    <property type="match status" value="1"/>
</dbReference>
<proteinExistence type="inferred from homology"/>
<dbReference type="GO" id="GO:0005634">
    <property type="term" value="C:nucleus"/>
    <property type="evidence" value="ECO:0007669"/>
    <property type="project" value="TreeGrafter"/>
</dbReference>
<dbReference type="PANTHER" id="PTHR21445:SF0">
    <property type="entry name" value="APURINIC-APYRIMIDINIC ENDONUCLEASE"/>
    <property type="match status" value="1"/>
</dbReference>
<dbReference type="FunFam" id="3.20.20.150:FF:000001">
    <property type="entry name" value="Probable endonuclease 4"/>
    <property type="match status" value="1"/>
</dbReference>
<protein>
    <recommendedName>
        <fullName evidence="3">Apurinic-apyrimidinic endonuclease 1</fullName>
    </recommendedName>
</protein>
<dbReference type="NCBIfam" id="TIGR00587">
    <property type="entry name" value="nfo"/>
    <property type="match status" value="1"/>
</dbReference>
<feature type="compositionally biased region" description="Basic and acidic residues" evidence="9">
    <location>
        <begin position="57"/>
        <end position="71"/>
    </location>
</feature>
<keyword evidence="6" id="KW-0378">Hydrolase</keyword>
<dbReference type="HAMAP" id="MF_00152">
    <property type="entry name" value="Nfo"/>
    <property type="match status" value="1"/>
</dbReference>
<keyword evidence="12" id="KW-1185">Reference proteome</keyword>
<feature type="region of interest" description="Disordered" evidence="9">
    <location>
        <begin position="1"/>
        <end position="107"/>
    </location>
</feature>
<dbReference type="InterPro" id="IPR013022">
    <property type="entry name" value="Xyl_isomerase-like_TIM-brl"/>
</dbReference>
<feature type="region of interest" description="Disordered" evidence="9">
    <location>
        <begin position="517"/>
        <end position="558"/>
    </location>
</feature>
<dbReference type="InterPro" id="IPR001719">
    <property type="entry name" value="AP_endonuc_2"/>
</dbReference>
<evidence type="ECO:0000256" key="9">
    <source>
        <dbReference type="SAM" id="MobiDB-lite"/>
    </source>
</evidence>
<evidence type="ECO:0000256" key="1">
    <source>
        <dbReference type="ARBA" id="ARBA00001947"/>
    </source>
</evidence>
<evidence type="ECO:0000256" key="3">
    <source>
        <dbReference type="ARBA" id="ARBA00021759"/>
    </source>
</evidence>
<evidence type="ECO:0000256" key="7">
    <source>
        <dbReference type="ARBA" id="ARBA00022833"/>
    </source>
</evidence>
<dbReference type="GO" id="GO:0003677">
    <property type="term" value="F:DNA binding"/>
    <property type="evidence" value="ECO:0007669"/>
    <property type="project" value="InterPro"/>
</dbReference>
<dbReference type="CDD" id="cd00019">
    <property type="entry name" value="AP2Ec"/>
    <property type="match status" value="1"/>
</dbReference>
<comment type="caution">
    <text evidence="11">The sequence shown here is derived from an EMBL/GenBank/DDBJ whole genome shotgun (WGS) entry which is preliminary data.</text>
</comment>
<reference evidence="11" key="1">
    <citation type="submission" date="2021-03" db="EMBL/GenBank/DDBJ databases">
        <title>Comparative genomics and phylogenomic investigation of the class Geoglossomycetes provide insights into ecological specialization and systematics.</title>
        <authorList>
            <person name="Melie T."/>
            <person name="Pirro S."/>
            <person name="Miller A.N."/>
            <person name="Quandt A."/>
        </authorList>
    </citation>
    <scope>NUCLEOTIDE SEQUENCE</scope>
    <source>
        <strain evidence="11">GBOQ0MN5Z8</strain>
    </source>
</reference>
<dbReference type="GO" id="GO:0005739">
    <property type="term" value="C:mitochondrion"/>
    <property type="evidence" value="ECO:0007669"/>
    <property type="project" value="TreeGrafter"/>
</dbReference>
<feature type="compositionally biased region" description="Low complexity" evidence="9">
    <location>
        <begin position="14"/>
        <end position="23"/>
    </location>
</feature>
<comment type="cofactor">
    <cofactor evidence="1">
        <name>Zn(2+)</name>
        <dbReference type="ChEBI" id="CHEBI:29105"/>
    </cofactor>
</comment>
<feature type="region of interest" description="Disordered" evidence="9">
    <location>
        <begin position="128"/>
        <end position="187"/>
    </location>
</feature>
<feature type="domain" description="Xylose isomerase-like TIM barrel" evidence="10">
    <location>
        <begin position="215"/>
        <end position="478"/>
    </location>
</feature>
<keyword evidence="4" id="KW-0479">Metal-binding</keyword>
<dbReference type="NCBIfam" id="NF002199">
    <property type="entry name" value="PRK01060.1-4"/>
    <property type="match status" value="1"/>
</dbReference>
<evidence type="ECO:0000256" key="5">
    <source>
        <dbReference type="ARBA" id="ARBA00022763"/>
    </source>
</evidence>
<sequence length="558" mass="61337">MPSKLRTKPLVATSDSESSSLSSAPGDEDFDFEPAKTTRANTTAPTRSSTITRGATSKRDSIANRTLEGRGLKRSTIQDTPAAKRTRRRSRQVYTDEDGTGSGVIKGSIEKTQKWKKNSAVVKLEYPEASGEQTTSGTAQKPTRKKSRRKALHKTEERQNEEEAEDTPKKRKRKRKTKEEKEAEAMPLTMRTLGLKMLIGAHVSAAKGVQNAVTNCVHIGGNSFALFLKSQRKWQSPAIKPEHRDQFKALVKEHNFDAKSHVLPHGSYLVNLAQDDLAKAAQAYGCFLDDLQRCESLGIKLYNFHPGSTLGHPRKEAIARIADALNRAHRATSSVKILLENMAGSGNVIGSTFEDLRDIISLVDDKPRVGVCLDTCHAFAAGYDLRTPAAFSSTMRTFSDIIGFTYLSALHLNDSKAPFGSHRDLHQNIGLGFLGLSAFRNIMNEPAFEGLPMILETPLGDKGTEVEIWAREIKLLESLIGVPPDDPGFLVKEKELAEQGTDERKKHQVVFDRKVEKMRKASIKGKSKGRERLTEGSERGNASAGTSEVGSGSESCSH</sequence>
<feature type="compositionally biased region" description="Basic and acidic residues" evidence="9">
    <location>
        <begin position="528"/>
        <end position="538"/>
    </location>
</feature>
<feature type="compositionally biased region" description="Polar residues" evidence="9">
    <location>
        <begin position="543"/>
        <end position="558"/>
    </location>
</feature>
<accession>A0A9P8HV65</accession>
<dbReference type="Gene3D" id="3.20.20.150">
    <property type="entry name" value="Divalent-metal-dependent TIM barrel enzymes"/>
    <property type="match status" value="1"/>
</dbReference>
<dbReference type="PROSITE" id="PS51432">
    <property type="entry name" value="AP_NUCLEASE_F2_4"/>
    <property type="match status" value="1"/>
</dbReference>
<feature type="compositionally biased region" description="Polar residues" evidence="9">
    <location>
        <begin position="38"/>
        <end position="55"/>
    </location>
</feature>
<gene>
    <name evidence="11" type="ORF">FGG08_005082</name>
</gene>
<evidence type="ECO:0000256" key="6">
    <source>
        <dbReference type="ARBA" id="ARBA00022801"/>
    </source>
</evidence>
<keyword evidence="5" id="KW-0227">DNA damage</keyword>
<dbReference type="AlphaFoldDB" id="A0A9P8HV65"/>
<dbReference type="GO" id="GO:0008270">
    <property type="term" value="F:zinc ion binding"/>
    <property type="evidence" value="ECO:0007669"/>
    <property type="project" value="InterPro"/>
</dbReference>
<keyword evidence="7" id="KW-0862">Zinc</keyword>
<dbReference type="PROSITE" id="PS00731">
    <property type="entry name" value="AP_NUCLEASE_F2_3"/>
    <property type="match status" value="1"/>
</dbReference>
<comment type="similarity">
    <text evidence="2">Belongs to the AP endonuclease 2 family.</text>
</comment>
<evidence type="ECO:0000256" key="8">
    <source>
        <dbReference type="ARBA" id="ARBA00023204"/>
    </source>
</evidence>
<dbReference type="GO" id="GO:0006284">
    <property type="term" value="P:base-excision repair"/>
    <property type="evidence" value="ECO:0007669"/>
    <property type="project" value="TreeGrafter"/>
</dbReference>
<evidence type="ECO:0000256" key="4">
    <source>
        <dbReference type="ARBA" id="ARBA00022723"/>
    </source>
</evidence>
<dbReference type="Proteomes" id="UP000698800">
    <property type="component" value="Unassembled WGS sequence"/>
</dbReference>
<feature type="compositionally biased region" description="Basic residues" evidence="9">
    <location>
        <begin position="142"/>
        <end position="152"/>
    </location>
</feature>
<keyword evidence="8" id="KW-0234">DNA repair</keyword>
<dbReference type="SMART" id="SM00518">
    <property type="entry name" value="AP2Ec"/>
    <property type="match status" value="1"/>
</dbReference>
<dbReference type="EMBL" id="JAGHQL010000114">
    <property type="protein sequence ID" value="KAH0538308.1"/>
    <property type="molecule type" value="Genomic_DNA"/>
</dbReference>
<dbReference type="OrthoDB" id="7663182at2759"/>
<dbReference type="GO" id="GO:0003906">
    <property type="term" value="F:DNA-(apurinic or apyrimidinic site) endonuclease activity"/>
    <property type="evidence" value="ECO:0007669"/>
    <property type="project" value="TreeGrafter"/>
</dbReference>
<evidence type="ECO:0000256" key="2">
    <source>
        <dbReference type="ARBA" id="ARBA00005340"/>
    </source>
</evidence>
<evidence type="ECO:0000313" key="12">
    <source>
        <dbReference type="Proteomes" id="UP000698800"/>
    </source>
</evidence>
<dbReference type="InterPro" id="IPR036237">
    <property type="entry name" value="Xyl_isomerase-like_sf"/>
</dbReference>
<dbReference type="PANTHER" id="PTHR21445">
    <property type="entry name" value="ENDONUCLEASE IV ENDODEOXYRIBONUCLEASE IV"/>
    <property type="match status" value="1"/>
</dbReference>
<dbReference type="SUPFAM" id="SSF51658">
    <property type="entry name" value="Xylose isomerase-like"/>
    <property type="match status" value="1"/>
</dbReference>
<dbReference type="Pfam" id="PF01261">
    <property type="entry name" value="AP_endonuc_2"/>
    <property type="match status" value="1"/>
</dbReference>
<feature type="compositionally biased region" description="Polar residues" evidence="9">
    <location>
        <begin position="131"/>
        <end position="141"/>
    </location>
</feature>
<organism evidence="11 12">
    <name type="scientific">Glutinoglossum americanum</name>
    <dbReference type="NCBI Taxonomy" id="1670608"/>
    <lineage>
        <taxon>Eukaryota</taxon>
        <taxon>Fungi</taxon>
        <taxon>Dikarya</taxon>
        <taxon>Ascomycota</taxon>
        <taxon>Pezizomycotina</taxon>
        <taxon>Geoglossomycetes</taxon>
        <taxon>Geoglossales</taxon>
        <taxon>Geoglossaceae</taxon>
        <taxon>Glutinoglossum</taxon>
    </lineage>
</organism>